<evidence type="ECO:0000259" key="9">
    <source>
        <dbReference type="SMART" id="SM00078"/>
    </source>
</evidence>
<comment type="subunit">
    <text evidence="6">Heterodimer of A and B chains; disulfide-linked.</text>
</comment>
<name>A0A0C9S5R2_CONTD</name>
<dbReference type="InterPro" id="IPR016179">
    <property type="entry name" value="Insulin-like"/>
</dbReference>
<dbReference type="AlphaFoldDB" id="A0A0C9S5R2"/>
<proteinExistence type="inferred from homology"/>
<dbReference type="InterPro" id="IPR036438">
    <property type="entry name" value="Insulin-like_sf"/>
</dbReference>
<feature type="signal peptide" evidence="8">
    <location>
        <begin position="1"/>
        <end position="25"/>
    </location>
</feature>
<dbReference type="EMBL" id="GCJM01000114">
    <property type="protein sequence ID" value="JAG92764.1"/>
    <property type="molecule type" value="Transcribed_RNA"/>
</dbReference>
<dbReference type="PRINTS" id="PR00276">
    <property type="entry name" value="INSULINFAMLY"/>
</dbReference>
<evidence type="ECO:0000256" key="7">
    <source>
        <dbReference type="RuleBase" id="RU000406"/>
    </source>
</evidence>
<evidence type="ECO:0000256" key="1">
    <source>
        <dbReference type="ARBA" id="ARBA00009034"/>
    </source>
</evidence>
<dbReference type="InterPro" id="IPR022352">
    <property type="entry name" value="Ins/IGF/rlx"/>
</dbReference>
<evidence type="ECO:0000256" key="8">
    <source>
        <dbReference type="SAM" id="SignalP"/>
    </source>
</evidence>
<comment type="subcellular location">
    <subcellularLocation>
        <location evidence="7">Secreted</location>
    </subcellularLocation>
</comment>
<evidence type="ECO:0000256" key="5">
    <source>
        <dbReference type="ARBA" id="ARBA00023277"/>
    </source>
</evidence>
<evidence type="ECO:0000256" key="2">
    <source>
        <dbReference type="ARBA" id="ARBA00022479"/>
    </source>
</evidence>
<dbReference type="InterPro" id="IPR022353">
    <property type="entry name" value="Insulin_CS"/>
</dbReference>
<evidence type="ECO:0000256" key="3">
    <source>
        <dbReference type="ARBA" id="ARBA00022526"/>
    </source>
</evidence>
<feature type="domain" description="Insulin-like" evidence="9">
    <location>
        <begin position="43"/>
        <end position="149"/>
    </location>
</feature>
<dbReference type="GO" id="GO:0090729">
    <property type="term" value="F:toxin activity"/>
    <property type="evidence" value="ECO:0007669"/>
    <property type="project" value="UniProtKB-KW"/>
</dbReference>
<dbReference type="Pfam" id="PF00049">
    <property type="entry name" value="Insulin"/>
    <property type="match status" value="1"/>
</dbReference>
<keyword evidence="4" id="KW-0800">Toxin</keyword>
<feature type="chain" id="PRO_5002219658" evidence="8">
    <location>
        <begin position="26"/>
        <end position="150"/>
    </location>
</feature>
<keyword evidence="3" id="KW-0313">Glucose metabolism</keyword>
<evidence type="ECO:0000256" key="4">
    <source>
        <dbReference type="ARBA" id="ARBA00022656"/>
    </source>
</evidence>
<keyword evidence="2" id="KW-0301">Gamma-carboxyglutamic acid</keyword>
<evidence type="ECO:0000256" key="6">
    <source>
        <dbReference type="ARBA" id="ARBA00024050"/>
    </source>
</evidence>
<organism evidence="10">
    <name type="scientific">Conus tribblei</name>
    <name type="common">Tribble's cone</name>
    <name type="synonym">Splinoconus tribblei</name>
    <dbReference type="NCBI Taxonomy" id="101761"/>
    <lineage>
        <taxon>Eukaryota</taxon>
        <taxon>Metazoa</taxon>
        <taxon>Spiralia</taxon>
        <taxon>Lophotrochozoa</taxon>
        <taxon>Mollusca</taxon>
        <taxon>Gastropoda</taxon>
        <taxon>Caenogastropoda</taxon>
        <taxon>Neogastropoda</taxon>
        <taxon>Conoidea</taxon>
        <taxon>Conidae</taxon>
        <taxon>Conus</taxon>
        <taxon>Splinoconus</taxon>
    </lineage>
</organism>
<keyword evidence="7" id="KW-0964">Secreted</keyword>
<protein>
    <submittedName>
        <fullName evidence="10">Ctr_147_T conopeptide</fullName>
    </submittedName>
</protein>
<keyword evidence="8" id="KW-0732">Signal</keyword>
<dbReference type="SUPFAM" id="SSF56994">
    <property type="entry name" value="Insulin-like"/>
    <property type="match status" value="1"/>
</dbReference>
<keyword evidence="5" id="KW-0119">Carbohydrate metabolism</keyword>
<comment type="similarity">
    <text evidence="1 7">Belongs to the insulin family.</text>
</comment>
<sequence>MATGLLSPLLVTMLGFLLHVHVARAGLEHTCTLETRLQGAHPRGICGSKLPNIIHTVCQVMGRGYAGGQRQLRKRTSMINSDDMEADEGSVGGFLMSKRRALSYLQKETNPLVMAGYERRGLQKRHGGQGITCECCYNFCSFRELVQYCN</sequence>
<dbReference type="PIRSF" id="PIRSF018431">
    <property type="entry name" value="Molluscan_insulin_rel_peptide"/>
    <property type="match status" value="1"/>
</dbReference>
<dbReference type="SMART" id="SM00078">
    <property type="entry name" value="IlGF"/>
    <property type="match status" value="1"/>
</dbReference>
<dbReference type="GO" id="GO:0006006">
    <property type="term" value="P:glucose metabolic process"/>
    <property type="evidence" value="ECO:0007669"/>
    <property type="project" value="UniProtKB-KW"/>
</dbReference>
<evidence type="ECO:0000313" key="10">
    <source>
        <dbReference type="EMBL" id="JAG92764.1"/>
    </source>
</evidence>
<dbReference type="GO" id="GO:0005179">
    <property type="term" value="F:hormone activity"/>
    <property type="evidence" value="ECO:0007669"/>
    <property type="project" value="UniProtKB-KW"/>
</dbReference>
<dbReference type="Gene3D" id="1.10.100.10">
    <property type="entry name" value="Insulin-like"/>
    <property type="match status" value="1"/>
</dbReference>
<accession>A0A0C9S5R2</accession>
<reference evidence="10" key="1">
    <citation type="journal article" date="2015" name="Mar. Biotechnol.">
        <title>High conopeptide diversity in Conus tribblei revealed through analysis of venom duct transcriptome using two high-throughput sequencing platforms.</title>
        <authorList>
            <person name="Barghi N."/>
            <person name="Concepcion G.P."/>
            <person name="Olivera B.M."/>
            <person name="Lluisma A.O."/>
        </authorList>
    </citation>
    <scope>NUCLEOTIDE SEQUENCE</scope>
    <source>
        <tissue evidence="10">Venom duct</tissue>
    </source>
</reference>
<dbReference type="PROSITE" id="PS00262">
    <property type="entry name" value="INSULIN"/>
    <property type="match status" value="1"/>
</dbReference>
<dbReference type="GO" id="GO:0005576">
    <property type="term" value="C:extracellular region"/>
    <property type="evidence" value="ECO:0007669"/>
    <property type="project" value="UniProtKB-SubCell"/>
</dbReference>